<reference evidence="6 7" key="1">
    <citation type="submission" date="2024-03" db="EMBL/GenBank/DDBJ databases">
        <title>The Acrasis kona genome and developmental transcriptomes reveal deep origins of eukaryotic multicellular pathways.</title>
        <authorList>
            <person name="Sheikh S."/>
            <person name="Fu C.-J."/>
            <person name="Brown M.W."/>
            <person name="Baldauf S.L."/>
        </authorList>
    </citation>
    <scope>NUCLEOTIDE SEQUENCE [LARGE SCALE GENOMIC DNA]</scope>
    <source>
        <strain evidence="6 7">ATCC MYA-3509</strain>
    </source>
</reference>
<dbReference type="GO" id="GO:0005739">
    <property type="term" value="C:mitochondrion"/>
    <property type="evidence" value="ECO:0007669"/>
    <property type="project" value="UniProtKB-SubCell"/>
</dbReference>
<dbReference type="InterPro" id="IPR050188">
    <property type="entry name" value="RluA_PseudoU_synthase"/>
</dbReference>
<keyword evidence="3" id="KW-0496">Mitochondrion</keyword>
<dbReference type="PROSITE" id="PS01129">
    <property type="entry name" value="PSI_RLU"/>
    <property type="match status" value="1"/>
</dbReference>
<accession>A0AAW2YW07</accession>
<evidence type="ECO:0000313" key="6">
    <source>
        <dbReference type="EMBL" id="KAL0481638.1"/>
    </source>
</evidence>
<evidence type="ECO:0000313" key="7">
    <source>
        <dbReference type="Proteomes" id="UP001431209"/>
    </source>
</evidence>
<dbReference type="AlphaFoldDB" id="A0AAW2YW07"/>
<sequence length="378" mass="42728">MRIVNKAIKNQVQKQAEQIQLKDIELHVSRSYDGVRLDKFITSILKDNSKKNIKGFQNINIPNHGFMQSVARKKKILLNGAPQNVLSTRVSAFDKITIPQSLFQPLTNSDDPVATNVPKIKKTLKMTPDKIKEVRSWVIFKNSEVIVINKPYGLAVQGGTKQNEYLDGMLEALRFDYEEDPKLVHRLDKDTSGVLVLARNVEGARRMSRWISEKDLGLKKMYWAIVAGKPKPSTGRIKMFLEKVQGSSGEKVYSRDTLQGDAKIALTEYKLIDNAGDYLSWLVMYPITGRLHQLRVNCSTGLGCDIIGDYKYGVGCPDSLKNMIVTSRRVKMHLHARSIVLPYTEDGKNIIVKAEVSPHMAETMKEFGFDEKRGDKMA</sequence>
<evidence type="ECO:0000256" key="4">
    <source>
        <dbReference type="ARBA" id="ARBA00023235"/>
    </source>
</evidence>
<comment type="subcellular location">
    <subcellularLocation>
        <location evidence="1">Mitochondrion</location>
    </subcellularLocation>
</comment>
<dbReference type="GO" id="GO:0000455">
    <property type="term" value="P:enzyme-directed rRNA pseudouridine synthesis"/>
    <property type="evidence" value="ECO:0007669"/>
    <property type="project" value="TreeGrafter"/>
</dbReference>
<dbReference type="EMBL" id="JAOPGA020000780">
    <property type="protein sequence ID" value="KAL0481638.1"/>
    <property type="molecule type" value="Genomic_DNA"/>
</dbReference>
<feature type="non-terminal residue" evidence="6">
    <location>
        <position position="378"/>
    </location>
</feature>
<dbReference type="CDD" id="cd02869">
    <property type="entry name" value="PseudoU_synth_RluA_like"/>
    <property type="match status" value="1"/>
</dbReference>
<comment type="caution">
    <text evidence="6">The sequence shown here is derived from an EMBL/GenBank/DDBJ whole genome shotgun (WGS) entry which is preliminary data.</text>
</comment>
<dbReference type="Gene3D" id="3.30.2350.10">
    <property type="entry name" value="Pseudouridine synthase"/>
    <property type="match status" value="1"/>
</dbReference>
<keyword evidence="4" id="KW-0413">Isomerase</keyword>
<dbReference type="SUPFAM" id="SSF55120">
    <property type="entry name" value="Pseudouridine synthase"/>
    <property type="match status" value="1"/>
</dbReference>
<evidence type="ECO:0000259" key="5">
    <source>
        <dbReference type="Pfam" id="PF00849"/>
    </source>
</evidence>
<name>A0AAW2YW07_9EUKA</name>
<dbReference type="GO" id="GO:0003723">
    <property type="term" value="F:RNA binding"/>
    <property type="evidence" value="ECO:0007669"/>
    <property type="project" value="InterPro"/>
</dbReference>
<keyword evidence="7" id="KW-1185">Reference proteome</keyword>
<dbReference type="Pfam" id="PF00849">
    <property type="entry name" value="PseudoU_synth_2"/>
    <property type="match status" value="1"/>
</dbReference>
<dbReference type="InterPro" id="IPR006224">
    <property type="entry name" value="PsdUridine_synth_RluA-like_CS"/>
</dbReference>
<gene>
    <name evidence="6" type="ORF">AKO1_012460</name>
</gene>
<dbReference type="PANTHER" id="PTHR21600:SF81">
    <property type="entry name" value="21S RRNA PSEUDOURIDINE(2819) SYNTHASE"/>
    <property type="match status" value="1"/>
</dbReference>
<dbReference type="Proteomes" id="UP001431209">
    <property type="component" value="Unassembled WGS sequence"/>
</dbReference>
<comment type="similarity">
    <text evidence="2">Belongs to the pseudouridine synthase RluA family.</text>
</comment>
<evidence type="ECO:0000256" key="3">
    <source>
        <dbReference type="ARBA" id="ARBA00023128"/>
    </source>
</evidence>
<dbReference type="InterPro" id="IPR020103">
    <property type="entry name" value="PsdUridine_synth_cat_dom_sf"/>
</dbReference>
<organism evidence="6 7">
    <name type="scientific">Acrasis kona</name>
    <dbReference type="NCBI Taxonomy" id="1008807"/>
    <lineage>
        <taxon>Eukaryota</taxon>
        <taxon>Discoba</taxon>
        <taxon>Heterolobosea</taxon>
        <taxon>Tetramitia</taxon>
        <taxon>Eutetramitia</taxon>
        <taxon>Acrasidae</taxon>
        <taxon>Acrasis</taxon>
    </lineage>
</organism>
<feature type="domain" description="Pseudouridine synthase RsuA/RluA-like" evidence="5">
    <location>
        <begin position="145"/>
        <end position="299"/>
    </location>
</feature>
<proteinExistence type="inferred from homology"/>
<evidence type="ECO:0000256" key="1">
    <source>
        <dbReference type="ARBA" id="ARBA00004173"/>
    </source>
</evidence>
<dbReference type="PANTHER" id="PTHR21600">
    <property type="entry name" value="MITOCHONDRIAL RNA PSEUDOURIDINE SYNTHASE"/>
    <property type="match status" value="1"/>
</dbReference>
<dbReference type="InterPro" id="IPR006145">
    <property type="entry name" value="PsdUridine_synth_RsuA/RluA"/>
</dbReference>
<evidence type="ECO:0000256" key="2">
    <source>
        <dbReference type="ARBA" id="ARBA00010876"/>
    </source>
</evidence>
<protein>
    <recommendedName>
        <fullName evidence="5">Pseudouridine synthase RsuA/RluA-like domain-containing protein</fullName>
    </recommendedName>
</protein>
<dbReference type="GO" id="GO:0009982">
    <property type="term" value="F:pseudouridine synthase activity"/>
    <property type="evidence" value="ECO:0007669"/>
    <property type="project" value="InterPro"/>
</dbReference>